<keyword evidence="1" id="KW-1133">Transmembrane helix</keyword>
<sequence>MKIALPFGISLGLVGVMTMLSLGLISALPADTQLPIHFTLTGTPTSTAPAMIALLLLPACALFVTAMFALGPRMGGRIKASPGIYLIVWLVTLLILALAHGFIIRHALFTLAAMKATA</sequence>
<feature type="transmembrane region" description="Helical" evidence="1">
    <location>
        <begin position="48"/>
        <end position="71"/>
    </location>
</feature>
<evidence type="ECO:0000313" key="3">
    <source>
        <dbReference type="Proteomes" id="UP000585437"/>
    </source>
</evidence>
<proteinExistence type="predicted"/>
<feature type="transmembrane region" description="Helical" evidence="1">
    <location>
        <begin position="7"/>
        <end position="28"/>
    </location>
</feature>
<keyword evidence="1" id="KW-0812">Transmembrane</keyword>
<dbReference type="EMBL" id="JACHBU010000003">
    <property type="protein sequence ID" value="MBB6508308.1"/>
    <property type="molecule type" value="Genomic_DNA"/>
</dbReference>
<organism evidence="2 3">
    <name type="scientific">Rhizobium soli</name>
    <dbReference type="NCBI Taxonomy" id="424798"/>
    <lineage>
        <taxon>Bacteria</taxon>
        <taxon>Pseudomonadati</taxon>
        <taxon>Pseudomonadota</taxon>
        <taxon>Alphaproteobacteria</taxon>
        <taxon>Hyphomicrobiales</taxon>
        <taxon>Rhizobiaceae</taxon>
        <taxon>Rhizobium/Agrobacterium group</taxon>
        <taxon>Rhizobium</taxon>
    </lineage>
</organism>
<keyword evidence="1" id="KW-0472">Membrane</keyword>
<dbReference type="AlphaFoldDB" id="A0A7X0MTA5"/>
<evidence type="ECO:0008006" key="4">
    <source>
        <dbReference type="Google" id="ProtNLM"/>
    </source>
</evidence>
<protein>
    <recommendedName>
        <fullName evidence="4">DUF1648 domain-containing protein</fullName>
    </recommendedName>
</protein>
<dbReference type="RefSeq" id="WP_062460866.1">
    <property type="nucleotide sequence ID" value="NZ_JACHBU010000003.1"/>
</dbReference>
<accession>A0A7X0MTA5</accession>
<gene>
    <name evidence="2" type="ORF">F4695_001657</name>
</gene>
<name>A0A7X0MTA5_9HYPH</name>
<evidence type="ECO:0000313" key="2">
    <source>
        <dbReference type="EMBL" id="MBB6508308.1"/>
    </source>
</evidence>
<evidence type="ECO:0000256" key="1">
    <source>
        <dbReference type="SAM" id="Phobius"/>
    </source>
</evidence>
<keyword evidence="3" id="KW-1185">Reference proteome</keyword>
<comment type="caution">
    <text evidence="2">The sequence shown here is derived from an EMBL/GenBank/DDBJ whole genome shotgun (WGS) entry which is preliminary data.</text>
</comment>
<dbReference type="Proteomes" id="UP000585437">
    <property type="component" value="Unassembled WGS sequence"/>
</dbReference>
<reference evidence="2 3" key="1">
    <citation type="submission" date="2020-08" db="EMBL/GenBank/DDBJ databases">
        <title>The Agave Microbiome: Exploring the role of microbial communities in plant adaptations to desert environments.</title>
        <authorList>
            <person name="Partida-Martinez L.P."/>
        </authorList>
    </citation>
    <scope>NUCLEOTIDE SEQUENCE [LARGE SCALE GENOMIC DNA]</scope>
    <source>
        <strain evidence="2 3">AS3.12</strain>
    </source>
</reference>
<feature type="transmembrane region" description="Helical" evidence="1">
    <location>
        <begin position="83"/>
        <end position="104"/>
    </location>
</feature>